<dbReference type="Pfam" id="PF02416">
    <property type="entry name" value="TatA_B_E"/>
    <property type="match status" value="1"/>
</dbReference>
<evidence type="ECO:0000256" key="2">
    <source>
        <dbReference type="ARBA" id="ARBA00022448"/>
    </source>
</evidence>
<evidence type="ECO:0000256" key="6">
    <source>
        <dbReference type="ARBA" id="ARBA00022989"/>
    </source>
</evidence>
<dbReference type="InterPro" id="IPR018448">
    <property type="entry name" value="TatB"/>
</dbReference>
<keyword evidence="6 9" id="KW-1133">Transmembrane helix</keyword>
<dbReference type="PANTHER" id="PTHR33162:SF1">
    <property type="entry name" value="SEC-INDEPENDENT PROTEIN TRANSLOCASE PROTEIN TATA, CHLOROPLASTIC"/>
    <property type="match status" value="1"/>
</dbReference>
<evidence type="ECO:0000256" key="1">
    <source>
        <dbReference type="ARBA" id="ARBA00004167"/>
    </source>
</evidence>
<proteinExistence type="inferred from homology"/>
<feature type="region of interest" description="Disordered" evidence="10">
    <location>
        <begin position="73"/>
        <end position="131"/>
    </location>
</feature>
<dbReference type="KEGG" id="arue:QQX03_10175"/>
<comment type="function">
    <text evidence="9">Part of the twin-arginine translocation (Tat) system that transports large folded proteins containing a characteristic twin-arginine motif in their signal peptide across membranes. Together with TatC, TatB is part of a receptor directly interacting with Tat signal peptides. TatB may form an oligomeric binding site that transiently accommodates folded Tat precursor proteins before their translocation.</text>
</comment>
<dbReference type="Gene3D" id="1.20.5.3310">
    <property type="match status" value="1"/>
</dbReference>
<dbReference type="PRINTS" id="PR01506">
    <property type="entry name" value="TATBPROTEIN"/>
</dbReference>
<evidence type="ECO:0000313" key="13">
    <source>
        <dbReference type="Proteomes" id="UP001231445"/>
    </source>
</evidence>
<dbReference type="GO" id="GO:0008320">
    <property type="term" value="F:protein transmembrane transporter activity"/>
    <property type="evidence" value="ECO:0007669"/>
    <property type="project" value="UniProtKB-UniRule"/>
</dbReference>
<accession>A0A9Y2F8U3</accession>
<gene>
    <name evidence="9 12" type="primary">tatB</name>
    <name evidence="12" type="ORF">QQX03_10175</name>
</gene>
<evidence type="ECO:0000313" key="12">
    <source>
        <dbReference type="EMBL" id="WIW95306.1"/>
    </source>
</evidence>
<keyword evidence="5 9" id="KW-0653">Protein transport</keyword>
<comment type="similarity">
    <text evidence="9">Belongs to the TatB family.</text>
</comment>
<feature type="transmembrane region" description="Helical" evidence="11">
    <location>
        <begin position="6"/>
        <end position="22"/>
    </location>
</feature>
<protein>
    <recommendedName>
        <fullName evidence="9">Sec-independent protein translocase protein TatB</fullName>
    </recommendedName>
</protein>
<evidence type="ECO:0000256" key="4">
    <source>
        <dbReference type="ARBA" id="ARBA00022692"/>
    </source>
</evidence>
<dbReference type="RefSeq" id="WP_285975621.1">
    <property type="nucleotide sequence ID" value="NZ_CP127221.1"/>
</dbReference>
<reference evidence="12 13" key="1">
    <citation type="submission" date="2023-06" db="EMBL/GenBank/DDBJ databases">
        <title>Altererythrobacter rubellus NBRC 112769 genome.</title>
        <authorList>
            <person name="Zhang K."/>
        </authorList>
    </citation>
    <scope>NUCLEOTIDE SEQUENCE [LARGE SCALE GENOMIC DNA]</scope>
    <source>
        <strain evidence="12 13">NBRC 112769</strain>
    </source>
</reference>
<comment type="subunit">
    <text evidence="9">The Tat system comprises two distinct complexes: a TatABC complex, containing multiple copies of TatA, TatB and TatC subunits, and a separate TatA complex, containing only TatA subunits. Substrates initially bind to the TatABC complex, which probably triggers association of the separate TatA complex to form the active translocon.</text>
</comment>
<evidence type="ECO:0000256" key="3">
    <source>
        <dbReference type="ARBA" id="ARBA00022475"/>
    </source>
</evidence>
<dbReference type="EMBL" id="CP127221">
    <property type="protein sequence ID" value="WIW95306.1"/>
    <property type="molecule type" value="Genomic_DNA"/>
</dbReference>
<dbReference type="GO" id="GO:0033281">
    <property type="term" value="C:TAT protein transport complex"/>
    <property type="evidence" value="ECO:0007669"/>
    <property type="project" value="UniProtKB-UniRule"/>
</dbReference>
<keyword evidence="2 9" id="KW-0813">Transport</keyword>
<sequence length="131" mass="14107">MFDIGAAELLVIVVVAIIVIGPKDMPRAMRTAGSWIGKVRKVSAHFRSGIDTMIREAELEEMEAKWKARNEEIMARTGTGEQAPEDEMTGPPAVSAESAAFVEPAKPKPAKPVALEDPQLPLDSPKKGEGD</sequence>
<evidence type="ECO:0000256" key="7">
    <source>
        <dbReference type="ARBA" id="ARBA00023010"/>
    </source>
</evidence>
<keyword evidence="3 9" id="KW-1003">Cell membrane</keyword>
<name>A0A9Y2F8U3_9SPHN</name>
<evidence type="ECO:0000256" key="10">
    <source>
        <dbReference type="SAM" id="MobiDB-lite"/>
    </source>
</evidence>
<keyword evidence="13" id="KW-1185">Reference proteome</keyword>
<evidence type="ECO:0000256" key="11">
    <source>
        <dbReference type="SAM" id="Phobius"/>
    </source>
</evidence>
<evidence type="ECO:0000256" key="8">
    <source>
        <dbReference type="ARBA" id="ARBA00023136"/>
    </source>
</evidence>
<keyword evidence="4 9" id="KW-0812">Transmembrane</keyword>
<dbReference type="InterPro" id="IPR003369">
    <property type="entry name" value="TatA/B/E"/>
</dbReference>
<dbReference type="AlphaFoldDB" id="A0A9Y2F8U3"/>
<dbReference type="HAMAP" id="MF_00237">
    <property type="entry name" value="TatB"/>
    <property type="match status" value="1"/>
</dbReference>
<evidence type="ECO:0000256" key="5">
    <source>
        <dbReference type="ARBA" id="ARBA00022927"/>
    </source>
</evidence>
<dbReference type="Proteomes" id="UP001231445">
    <property type="component" value="Chromosome"/>
</dbReference>
<keyword evidence="8 9" id="KW-0472">Membrane</keyword>
<dbReference type="NCBIfam" id="TIGR01410">
    <property type="entry name" value="tatB"/>
    <property type="match status" value="1"/>
</dbReference>
<organism evidence="12 13">
    <name type="scientific">Altererythrobacter rubellus</name>
    <dbReference type="NCBI Taxonomy" id="2173831"/>
    <lineage>
        <taxon>Bacteria</taxon>
        <taxon>Pseudomonadati</taxon>
        <taxon>Pseudomonadota</taxon>
        <taxon>Alphaproteobacteria</taxon>
        <taxon>Sphingomonadales</taxon>
        <taxon>Erythrobacteraceae</taxon>
        <taxon>Altererythrobacter</taxon>
    </lineage>
</organism>
<dbReference type="GO" id="GO:0043953">
    <property type="term" value="P:protein transport by the Tat complex"/>
    <property type="evidence" value="ECO:0007669"/>
    <property type="project" value="UniProtKB-UniRule"/>
</dbReference>
<evidence type="ECO:0000256" key="9">
    <source>
        <dbReference type="HAMAP-Rule" id="MF_00237"/>
    </source>
</evidence>
<dbReference type="PANTHER" id="PTHR33162">
    <property type="entry name" value="SEC-INDEPENDENT PROTEIN TRANSLOCASE PROTEIN TATA, CHLOROPLASTIC"/>
    <property type="match status" value="1"/>
</dbReference>
<keyword evidence="7 9" id="KW-0811">Translocation</keyword>
<comment type="subcellular location">
    <subcellularLocation>
        <location evidence="9">Cell membrane</location>
        <topology evidence="9">Single-pass membrane protein</topology>
    </subcellularLocation>
    <subcellularLocation>
        <location evidence="1">Membrane</location>
        <topology evidence="1">Single-pass membrane protein</topology>
    </subcellularLocation>
</comment>